<evidence type="ECO:0000256" key="1">
    <source>
        <dbReference type="ARBA" id="ARBA00022679"/>
    </source>
</evidence>
<sequence>MEVRDALGEDLLPLARLWHHGWTDAHADILPVALARLRTAESFVERLRPAMESVRTVGEPGAPLGFHWIKGDELYQIYVAAEARGQGVAQALMADAEARFLARGIARPWLACAIGNERAARFYRKAGWTMTGVECVPADTAEGPFPLDVWRFERALGVDTASGGARGMSPA</sequence>
<dbReference type="Pfam" id="PF00583">
    <property type="entry name" value="Acetyltransf_1"/>
    <property type="match status" value="1"/>
</dbReference>
<proteinExistence type="predicted"/>
<evidence type="ECO:0000313" key="4">
    <source>
        <dbReference type="EMBL" id="TCO41974.1"/>
    </source>
</evidence>
<dbReference type="EMBL" id="SLWQ01000002">
    <property type="protein sequence ID" value="TCO41974.1"/>
    <property type="molecule type" value="Genomic_DNA"/>
</dbReference>
<keyword evidence="4" id="KW-0689">Ribosomal protein</keyword>
<evidence type="ECO:0000313" key="5">
    <source>
        <dbReference type="Proteomes" id="UP000294862"/>
    </source>
</evidence>
<dbReference type="InterPro" id="IPR000182">
    <property type="entry name" value="GNAT_dom"/>
</dbReference>
<accession>A0A4R2IBR7</accession>
<dbReference type="InterPro" id="IPR050680">
    <property type="entry name" value="YpeA/RimI_acetyltransf"/>
</dbReference>
<protein>
    <submittedName>
        <fullName evidence="4">Ribosomal protein S18 acetylase RimI-like enzyme</fullName>
    </submittedName>
</protein>
<evidence type="ECO:0000256" key="2">
    <source>
        <dbReference type="ARBA" id="ARBA00023315"/>
    </source>
</evidence>
<dbReference type="AlphaFoldDB" id="A0A4R2IBR7"/>
<feature type="domain" description="N-acetyltransferase" evidence="3">
    <location>
        <begin position="1"/>
        <end position="148"/>
    </location>
</feature>
<name>A0A4R2IBR7_9GAMM</name>
<gene>
    <name evidence="4" type="ORF">EV148_102328</name>
</gene>
<dbReference type="Proteomes" id="UP000294862">
    <property type="component" value="Unassembled WGS sequence"/>
</dbReference>
<dbReference type="GO" id="GO:0005840">
    <property type="term" value="C:ribosome"/>
    <property type="evidence" value="ECO:0007669"/>
    <property type="project" value="UniProtKB-KW"/>
</dbReference>
<keyword evidence="5" id="KW-1185">Reference proteome</keyword>
<keyword evidence="1" id="KW-0808">Transferase</keyword>
<keyword evidence="2" id="KW-0012">Acyltransferase</keyword>
<organism evidence="4 5">
    <name type="scientific">Dokdonella fugitiva</name>
    <dbReference type="NCBI Taxonomy" id="328517"/>
    <lineage>
        <taxon>Bacteria</taxon>
        <taxon>Pseudomonadati</taxon>
        <taxon>Pseudomonadota</taxon>
        <taxon>Gammaproteobacteria</taxon>
        <taxon>Lysobacterales</taxon>
        <taxon>Rhodanobacteraceae</taxon>
        <taxon>Dokdonella</taxon>
    </lineage>
</organism>
<comment type="caution">
    <text evidence="4">The sequence shown here is derived from an EMBL/GenBank/DDBJ whole genome shotgun (WGS) entry which is preliminary data.</text>
</comment>
<dbReference type="PANTHER" id="PTHR43420:SF47">
    <property type="entry name" value="N-ACETYLTRANSFERASE DOMAIN-CONTAINING PROTEIN"/>
    <property type="match status" value="1"/>
</dbReference>
<dbReference type="OrthoDB" id="6172743at2"/>
<dbReference type="CDD" id="cd04301">
    <property type="entry name" value="NAT_SF"/>
    <property type="match status" value="1"/>
</dbReference>
<dbReference type="GO" id="GO:0016747">
    <property type="term" value="F:acyltransferase activity, transferring groups other than amino-acyl groups"/>
    <property type="evidence" value="ECO:0007669"/>
    <property type="project" value="InterPro"/>
</dbReference>
<dbReference type="Gene3D" id="3.40.630.30">
    <property type="match status" value="1"/>
</dbReference>
<dbReference type="InterPro" id="IPR016181">
    <property type="entry name" value="Acyl_CoA_acyltransferase"/>
</dbReference>
<dbReference type="PROSITE" id="PS51186">
    <property type="entry name" value="GNAT"/>
    <property type="match status" value="1"/>
</dbReference>
<evidence type="ECO:0000259" key="3">
    <source>
        <dbReference type="PROSITE" id="PS51186"/>
    </source>
</evidence>
<dbReference type="SUPFAM" id="SSF55729">
    <property type="entry name" value="Acyl-CoA N-acyltransferases (Nat)"/>
    <property type="match status" value="1"/>
</dbReference>
<reference evidence="4 5" key="1">
    <citation type="journal article" date="2015" name="Stand. Genomic Sci.">
        <title>Genomic Encyclopedia of Bacterial and Archaeal Type Strains, Phase III: the genomes of soil and plant-associated and newly described type strains.</title>
        <authorList>
            <person name="Whitman W.B."/>
            <person name="Woyke T."/>
            <person name="Klenk H.P."/>
            <person name="Zhou Y."/>
            <person name="Lilburn T.G."/>
            <person name="Beck B.J."/>
            <person name="De Vos P."/>
            <person name="Vandamme P."/>
            <person name="Eisen J.A."/>
            <person name="Garrity G."/>
            <person name="Hugenholtz P."/>
            <person name="Kyrpides N.C."/>
        </authorList>
    </citation>
    <scope>NUCLEOTIDE SEQUENCE [LARGE SCALE GENOMIC DNA]</scope>
    <source>
        <strain evidence="4 5">A3</strain>
    </source>
</reference>
<keyword evidence="4" id="KW-0687">Ribonucleoprotein</keyword>
<dbReference type="PANTHER" id="PTHR43420">
    <property type="entry name" value="ACETYLTRANSFERASE"/>
    <property type="match status" value="1"/>
</dbReference>